<comment type="caution">
    <text evidence="2">The sequence shown here is derived from an EMBL/GenBank/DDBJ whole genome shotgun (WGS) entry which is preliminary data.</text>
</comment>
<sequence length="99" mass="11500">MRRSTRSKLKILNNIKPLAKYNNTTSNRSSKSQSSDSQTVQRTNPKRRKMKVSNVEELEENVDVMESETVFSEKYDDQSVLNENNKDDDSLFKNPNPNM</sequence>
<evidence type="ECO:0000313" key="3">
    <source>
        <dbReference type="Proteomes" id="UP000789570"/>
    </source>
</evidence>
<keyword evidence="3" id="KW-1185">Reference proteome</keyword>
<evidence type="ECO:0000256" key="1">
    <source>
        <dbReference type="SAM" id="MobiDB-lite"/>
    </source>
</evidence>
<feature type="compositionally biased region" description="Low complexity" evidence="1">
    <location>
        <begin position="22"/>
        <end position="41"/>
    </location>
</feature>
<gene>
    <name evidence="2" type="ORF">FCALED_LOCUS16539</name>
</gene>
<dbReference type="Proteomes" id="UP000789570">
    <property type="component" value="Unassembled WGS sequence"/>
</dbReference>
<protein>
    <submittedName>
        <fullName evidence="2">6563_t:CDS:1</fullName>
    </submittedName>
</protein>
<evidence type="ECO:0000313" key="2">
    <source>
        <dbReference type="EMBL" id="CAG8754917.1"/>
    </source>
</evidence>
<proteinExistence type="predicted"/>
<reference evidence="2" key="1">
    <citation type="submission" date="2021-06" db="EMBL/GenBank/DDBJ databases">
        <authorList>
            <person name="Kallberg Y."/>
            <person name="Tangrot J."/>
            <person name="Rosling A."/>
        </authorList>
    </citation>
    <scope>NUCLEOTIDE SEQUENCE</scope>
    <source>
        <strain evidence="2">UK204</strain>
    </source>
</reference>
<feature type="region of interest" description="Disordered" evidence="1">
    <location>
        <begin position="1"/>
        <end position="99"/>
    </location>
</feature>
<feature type="compositionally biased region" description="Acidic residues" evidence="1">
    <location>
        <begin position="56"/>
        <end position="66"/>
    </location>
</feature>
<name>A0A9N9J173_9GLOM</name>
<dbReference type="EMBL" id="CAJVPQ010019882">
    <property type="protein sequence ID" value="CAG8754917.1"/>
    <property type="molecule type" value="Genomic_DNA"/>
</dbReference>
<feature type="non-terminal residue" evidence="2">
    <location>
        <position position="1"/>
    </location>
</feature>
<accession>A0A9N9J173</accession>
<organism evidence="2 3">
    <name type="scientific">Funneliformis caledonium</name>
    <dbReference type="NCBI Taxonomy" id="1117310"/>
    <lineage>
        <taxon>Eukaryota</taxon>
        <taxon>Fungi</taxon>
        <taxon>Fungi incertae sedis</taxon>
        <taxon>Mucoromycota</taxon>
        <taxon>Glomeromycotina</taxon>
        <taxon>Glomeromycetes</taxon>
        <taxon>Glomerales</taxon>
        <taxon>Glomeraceae</taxon>
        <taxon>Funneliformis</taxon>
    </lineage>
</organism>
<dbReference type="AlphaFoldDB" id="A0A9N9J173"/>